<feature type="region of interest" description="Disordered" evidence="1">
    <location>
        <begin position="18"/>
        <end position="53"/>
    </location>
</feature>
<dbReference type="AlphaFoldDB" id="A0AAD7BHX0"/>
<proteinExistence type="predicted"/>
<feature type="compositionally biased region" description="Pro residues" evidence="1">
    <location>
        <begin position="457"/>
        <end position="485"/>
    </location>
</feature>
<protein>
    <submittedName>
        <fullName evidence="2">Uncharacterized protein</fullName>
    </submittedName>
</protein>
<sequence>MSLPPTIGYQRGQLPRQVNREPGLQPHSFQELPGPRRPSVRRNIPPDHPLWHPVQHSQHLTPFDVGAATNSLRFVPRRPAPNETFFFNIAFMYLVFRDRRLVRLTPEEGVSSGRNPDSFDILQPLAAAGPLLPLRLLPPPHLHWRGPSVSAPQVPYYHPESTMPLADYADNVFLRLASRPYLVPAFAGMDDADCIVLFEDLPDGSTFIWTRVDHRGPRDIDLRTELATYHEALRLALWHWRGSVNAGGGTPARALEVLWALIDLESFLAALARMGIPVYLGPFFGHRQKRFFRHAFPLTPANSIDDTLFRYRTHLRSHVNDAAGNEIPPFEQNPIWLARALPDSVSLRYLSHEQWVDLRVFFPDNALNRLGNPIAVTDDPLYCPMGLGLWEAVDLVASSEVLPLRVASTDPARDALEEVDPGEFLSFEQSQAFARDVGVDENMVFPLGQFDAWAPLGSPPPPSPSPSPTPPPSPPRLPTPRPISPPVDAYPDPESDTEELQARRSRRKGKGRVVVESTDDEVADDGRLEADGVFIPGVPSDEEDEILWGTPSRSGSPPPPIVSIGDEDVEMGEVASEPSVEEVDAPPRRPTARRALRNPLPVPQSNHLERMRPAQHRSWPVERWRPVGAVLRVVFPGCERCVAAGGACVIWQFAGAASTAPPNKGRSCCDRCHSDHKTCTPVATLRSQFVGDIPFARNPLEYWEHVGNGDFVRVVRDRRLQDLPVVAAVHNWTQFCYRFLPTQNTARSQRRTAEGRPAPHPPLGTPTEPRADRVRRAAEPTPPPATPRRNPARRRRRSPPSRGHKRGPPSHSPSPPARRRRDSSFHPELDITIDDFEVDDDMPPPRPSSPVAGPSSSAAPASSQVASAVEETVQDMFALFGRVSETQSFGDFLESVRAEASKRWEEGKDRSFKGKRFHREK</sequence>
<evidence type="ECO:0000313" key="2">
    <source>
        <dbReference type="EMBL" id="KAJ7621311.1"/>
    </source>
</evidence>
<dbReference type="PANTHER" id="PTHR48125">
    <property type="entry name" value="LP07818P1"/>
    <property type="match status" value="1"/>
</dbReference>
<name>A0AAD7BHX0_9AGAR</name>
<keyword evidence="3" id="KW-1185">Reference proteome</keyword>
<feature type="region of interest" description="Disordered" evidence="1">
    <location>
        <begin position="746"/>
        <end position="868"/>
    </location>
</feature>
<feature type="region of interest" description="Disordered" evidence="1">
    <location>
        <begin position="575"/>
        <end position="616"/>
    </location>
</feature>
<comment type="caution">
    <text evidence="2">The sequence shown here is derived from an EMBL/GenBank/DDBJ whole genome shotgun (WGS) entry which is preliminary data.</text>
</comment>
<dbReference type="Proteomes" id="UP001221142">
    <property type="component" value="Unassembled WGS sequence"/>
</dbReference>
<accession>A0AAD7BHX0</accession>
<feature type="region of interest" description="Disordered" evidence="1">
    <location>
        <begin position="454"/>
        <end position="543"/>
    </location>
</feature>
<reference evidence="2" key="1">
    <citation type="submission" date="2023-03" db="EMBL/GenBank/DDBJ databases">
        <title>Massive genome expansion in bonnet fungi (Mycena s.s.) driven by repeated elements and novel gene families across ecological guilds.</title>
        <authorList>
            <consortium name="Lawrence Berkeley National Laboratory"/>
            <person name="Harder C.B."/>
            <person name="Miyauchi S."/>
            <person name="Viragh M."/>
            <person name="Kuo A."/>
            <person name="Thoen E."/>
            <person name="Andreopoulos B."/>
            <person name="Lu D."/>
            <person name="Skrede I."/>
            <person name="Drula E."/>
            <person name="Henrissat B."/>
            <person name="Morin E."/>
            <person name="Kohler A."/>
            <person name="Barry K."/>
            <person name="LaButti K."/>
            <person name="Morin E."/>
            <person name="Salamov A."/>
            <person name="Lipzen A."/>
            <person name="Mereny Z."/>
            <person name="Hegedus B."/>
            <person name="Baldrian P."/>
            <person name="Stursova M."/>
            <person name="Weitz H."/>
            <person name="Taylor A."/>
            <person name="Grigoriev I.V."/>
            <person name="Nagy L.G."/>
            <person name="Martin F."/>
            <person name="Kauserud H."/>
        </authorList>
    </citation>
    <scope>NUCLEOTIDE SEQUENCE</scope>
    <source>
        <strain evidence="2">9284</strain>
    </source>
</reference>
<organism evidence="2 3">
    <name type="scientific">Roridomyces roridus</name>
    <dbReference type="NCBI Taxonomy" id="1738132"/>
    <lineage>
        <taxon>Eukaryota</taxon>
        <taxon>Fungi</taxon>
        <taxon>Dikarya</taxon>
        <taxon>Basidiomycota</taxon>
        <taxon>Agaricomycotina</taxon>
        <taxon>Agaricomycetes</taxon>
        <taxon>Agaricomycetidae</taxon>
        <taxon>Agaricales</taxon>
        <taxon>Marasmiineae</taxon>
        <taxon>Mycenaceae</taxon>
        <taxon>Roridomyces</taxon>
    </lineage>
</organism>
<feature type="compositionally biased region" description="Basic and acidic residues" evidence="1">
    <location>
        <begin position="769"/>
        <end position="778"/>
    </location>
</feature>
<evidence type="ECO:0000313" key="3">
    <source>
        <dbReference type="Proteomes" id="UP001221142"/>
    </source>
</evidence>
<feature type="compositionally biased region" description="Low complexity" evidence="1">
    <location>
        <begin position="849"/>
        <end position="868"/>
    </location>
</feature>
<feature type="region of interest" description="Disordered" evidence="1">
    <location>
        <begin position="900"/>
        <end position="921"/>
    </location>
</feature>
<gene>
    <name evidence="2" type="ORF">FB45DRAFT_1032566</name>
</gene>
<feature type="compositionally biased region" description="Basic and acidic residues" evidence="1">
    <location>
        <begin position="900"/>
        <end position="912"/>
    </location>
</feature>
<feature type="compositionally biased region" description="Basic residues" evidence="1">
    <location>
        <begin position="790"/>
        <end position="808"/>
    </location>
</feature>
<evidence type="ECO:0000256" key="1">
    <source>
        <dbReference type="SAM" id="MobiDB-lite"/>
    </source>
</evidence>
<dbReference type="EMBL" id="JARKIF010000016">
    <property type="protein sequence ID" value="KAJ7621311.1"/>
    <property type="molecule type" value="Genomic_DNA"/>
</dbReference>
<feature type="compositionally biased region" description="Acidic residues" evidence="1">
    <location>
        <begin position="831"/>
        <end position="842"/>
    </location>
</feature>
<dbReference type="PANTHER" id="PTHR48125:SF12">
    <property type="entry name" value="AT HOOK TRANSCRIPTION FACTOR FAMILY-RELATED"/>
    <property type="match status" value="1"/>
</dbReference>